<dbReference type="InterPro" id="IPR000989">
    <property type="entry name" value="Rep"/>
</dbReference>
<protein>
    <submittedName>
        <fullName evidence="3">Rep-like protein</fullName>
    </submittedName>
</protein>
<accession>Q9S1D2</accession>
<evidence type="ECO:0000256" key="2">
    <source>
        <dbReference type="ARBA" id="ARBA00022705"/>
    </source>
</evidence>
<dbReference type="PATRIC" id="fig|555217.8.peg.3"/>
<geneLocation type="plasmid" evidence="3">
    <name>pZMO1</name>
</geneLocation>
<evidence type="ECO:0000313" key="3">
    <source>
        <dbReference type="EMBL" id="CAB51898.1"/>
    </source>
</evidence>
<dbReference type="AlphaFoldDB" id="Q9S1D2"/>
<name>Q9S1D2_ZYMMA</name>
<keyword evidence="3" id="KW-0614">Plasmid</keyword>
<dbReference type="Pfam" id="PF01446">
    <property type="entry name" value="Rep_1"/>
    <property type="match status" value="1"/>
</dbReference>
<dbReference type="GO" id="GO:0003677">
    <property type="term" value="F:DNA binding"/>
    <property type="evidence" value="ECO:0007669"/>
    <property type="project" value="InterPro"/>
</dbReference>
<dbReference type="GO" id="GO:0006260">
    <property type="term" value="P:DNA replication"/>
    <property type="evidence" value="ECO:0007669"/>
    <property type="project" value="UniProtKB-KW"/>
</dbReference>
<keyword evidence="2" id="KW-0235">DNA replication</keyword>
<dbReference type="EMBL" id="AJ009975">
    <property type="protein sequence ID" value="CAB51898.1"/>
    <property type="molecule type" value="Genomic_DNA"/>
</dbReference>
<evidence type="ECO:0000256" key="1">
    <source>
        <dbReference type="ARBA" id="ARBA00008909"/>
    </source>
</evidence>
<proteinExistence type="inferred from homology"/>
<reference evidence="3" key="1">
    <citation type="journal article" date="2000" name="Plasmid">
        <title>Characterization and replication properties of the Zymomonas mobilis ATCC 10988 plasmids pZMO1 and pZMO2.</title>
        <authorList>
            <person name="Arvanitis N."/>
            <person name="Pappas K.M."/>
            <person name="Kolios G."/>
            <person name="Afendra A.S."/>
            <person name="Typas M.A."/>
            <person name="Drainas C."/>
        </authorList>
    </citation>
    <scope>NUCLEOTIDE SEQUENCE [LARGE SCALE GENOMIC DNA]</scope>
    <source>
        <strain evidence="3">ATCC 10988</strain>
        <plasmid evidence="3">pZMO1</plasmid>
    </source>
</reference>
<organism evidence="3">
    <name type="scientific">Zymomonas mobilis subsp. mobilis (strain ATCC 10988 / DSM 424 / LMG 404 / NCIMB 8938 / NRRL B-806 / ZM1)</name>
    <dbReference type="NCBI Taxonomy" id="555217"/>
    <lineage>
        <taxon>Bacteria</taxon>
        <taxon>Pseudomonadati</taxon>
        <taxon>Pseudomonadota</taxon>
        <taxon>Alphaproteobacteria</taxon>
        <taxon>Sphingomonadales</taxon>
        <taxon>Zymomonadaceae</taxon>
        <taxon>Zymomonas</taxon>
    </lineage>
</organism>
<comment type="similarity">
    <text evidence="1">Belongs to the Gram-positive plasmids replication protein type 1 family.</text>
</comment>
<sequence>MRQPKKRGFFMHFSATLGHNIKANFFKCKSNNGFESDKNGLADYSPKDRFWDVHKLQADSVEQIYQTAKEFERYAERISNCSGVLRFAVSEEGAEKNLKLKEAKFCRVRHCPICQWRRSLMWQARFYTALPEVLKAHMNTNWLFLTLTVRNCEIGHLRATLQDMAKAWQRLIKRKAFKPVNGWIRTTEVTRGKDGSAHPHFHCLLMVRPSYFKKYYISQSSWIDLWQQCMKVPYSPNIDVRRVKGKKGEDENQALERAVSETLKYAVKPRDMISDKDWFLELTKQVHQLRFIASGGLLKDILKENLESNQDLISENQDNSFSDDKTRLAFNWQSDESRYRRFSEGDIV</sequence>